<dbReference type="Pfam" id="PF08305">
    <property type="entry name" value="NPCBM"/>
    <property type="match status" value="1"/>
</dbReference>
<sequence length="235" mass="23986">MPTKLSRTAITMVTLIGLASLTACAVPSPDVAEQPSAEEASTSYSALTSAPPSPTSTSAKTTSSAPSETGTASLSASVSASPTATSRSTTATAGSYRLTDVASAAWGNGFNTEDGVTIQTTKFAEAIVGSYPSSSTNKMNTASWALKGLCTSLTVSVGQDASSPDVGGSTHFIVFVDGAEKAQESKGPYDQPTELTVDVTGGNRLELLDLRTQKDGHNVWGSPRIACSQNPSPKK</sequence>
<gene>
    <name evidence="4" type="ORF">ABIE37_002346</name>
</gene>
<organism evidence="4 5">
    <name type="scientific">Arthrobacter bambusae</name>
    <dbReference type="NCBI Taxonomy" id="1338426"/>
    <lineage>
        <taxon>Bacteria</taxon>
        <taxon>Bacillati</taxon>
        <taxon>Actinomycetota</taxon>
        <taxon>Actinomycetes</taxon>
        <taxon>Micrococcales</taxon>
        <taxon>Micrococcaceae</taxon>
        <taxon>Arthrobacter</taxon>
    </lineage>
</organism>
<keyword evidence="2" id="KW-0732">Signal</keyword>
<feature type="chain" id="PRO_5047222569" description="Glycosyl hydrolase family 98 putative carbohydrate-binding module domain-containing protein" evidence="2">
    <location>
        <begin position="26"/>
        <end position="235"/>
    </location>
</feature>
<feature type="compositionally biased region" description="Low complexity" evidence="1">
    <location>
        <begin position="35"/>
        <end position="91"/>
    </location>
</feature>
<comment type="caution">
    <text evidence="4">The sequence shown here is derived from an EMBL/GenBank/DDBJ whole genome shotgun (WGS) entry which is preliminary data.</text>
</comment>
<dbReference type="RefSeq" id="WP_354229683.1">
    <property type="nucleotide sequence ID" value="NZ_JBEPSN010000005.1"/>
</dbReference>
<evidence type="ECO:0000259" key="3">
    <source>
        <dbReference type="Pfam" id="PF08305"/>
    </source>
</evidence>
<dbReference type="InterPro" id="IPR013222">
    <property type="entry name" value="Glyco_hyd_98_carb-bd"/>
</dbReference>
<feature type="domain" description="Glycosyl hydrolase family 98 putative carbohydrate-binding module" evidence="3">
    <location>
        <begin position="142"/>
        <end position="224"/>
    </location>
</feature>
<feature type="region of interest" description="Disordered" evidence="1">
    <location>
        <begin position="28"/>
        <end position="91"/>
    </location>
</feature>
<evidence type="ECO:0000313" key="4">
    <source>
        <dbReference type="EMBL" id="MET4540559.1"/>
    </source>
</evidence>
<evidence type="ECO:0000256" key="1">
    <source>
        <dbReference type="SAM" id="MobiDB-lite"/>
    </source>
</evidence>
<evidence type="ECO:0000313" key="5">
    <source>
        <dbReference type="Proteomes" id="UP001549307"/>
    </source>
</evidence>
<dbReference type="InterPro" id="IPR008979">
    <property type="entry name" value="Galactose-bd-like_sf"/>
</dbReference>
<dbReference type="Gene3D" id="2.60.120.1060">
    <property type="entry name" value="NPCBM/NEW2 domain"/>
    <property type="match status" value="1"/>
</dbReference>
<feature type="signal peptide" evidence="2">
    <location>
        <begin position="1"/>
        <end position="25"/>
    </location>
</feature>
<proteinExistence type="predicted"/>
<keyword evidence="5" id="KW-1185">Reference proteome</keyword>
<dbReference type="Proteomes" id="UP001549307">
    <property type="component" value="Unassembled WGS sequence"/>
</dbReference>
<dbReference type="PROSITE" id="PS51257">
    <property type="entry name" value="PROKAR_LIPOPROTEIN"/>
    <property type="match status" value="1"/>
</dbReference>
<dbReference type="EMBL" id="JBEPSN010000005">
    <property type="protein sequence ID" value="MET4540559.1"/>
    <property type="molecule type" value="Genomic_DNA"/>
</dbReference>
<dbReference type="GeneID" id="92753283"/>
<dbReference type="InterPro" id="IPR038637">
    <property type="entry name" value="NPCBM_sf"/>
</dbReference>
<dbReference type="SUPFAM" id="SSF49785">
    <property type="entry name" value="Galactose-binding domain-like"/>
    <property type="match status" value="1"/>
</dbReference>
<protein>
    <recommendedName>
        <fullName evidence="3">Glycosyl hydrolase family 98 putative carbohydrate-binding module domain-containing protein</fullName>
    </recommendedName>
</protein>
<name>A0ABV2P716_9MICC</name>
<accession>A0ABV2P716</accession>
<evidence type="ECO:0000256" key="2">
    <source>
        <dbReference type="SAM" id="SignalP"/>
    </source>
</evidence>
<reference evidence="4 5" key="1">
    <citation type="submission" date="2024-06" db="EMBL/GenBank/DDBJ databases">
        <title>Sorghum-associated microbial communities from plants grown in Nebraska, USA.</title>
        <authorList>
            <person name="Schachtman D."/>
        </authorList>
    </citation>
    <scope>NUCLEOTIDE SEQUENCE [LARGE SCALE GENOMIC DNA]</scope>
    <source>
        <strain evidence="4 5">3552</strain>
    </source>
</reference>